<keyword evidence="4" id="KW-0808">Transferase</keyword>
<feature type="transmembrane region" description="Helical" evidence="6">
    <location>
        <begin position="18"/>
        <end position="38"/>
    </location>
</feature>
<dbReference type="InterPro" id="IPR003661">
    <property type="entry name" value="HisK_dim/P_dom"/>
</dbReference>
<dbReference type="FunFam" id="3.30.565.10:FF:000006">
    <property type="entry name" value="Sensor histidine kinase WalK"/>
    <property type="match status" value="1"/>
</dbReference>
<keyword evidence="5 8" id="KW-0418">Kinase</keyword>
<dbReference type="EMBL" id="CP001940">
    <property type="protein sequence ID" value="ADH86057.1"/>
    <property type="molecule type" value="Genomic_DNA"/>
</dbReference>
<keyword evidence="6" id="KW-0812">Transmembrane</keyword>
<evidence type="ECO:0000256" key="2">
    <source>
        <dbReference type="ARBA" id="ARBA00012438"/>
    </source>
</evidence>
<dbReference type="GO" id="GO:0000156">
    <property type="term" value="F:phosphorelay response regulator activity"/>
    <property type="evidence" value="ECO:0007669"/>
    <property type="project" value="TreeGrafter"/>
</dbReference>
<name>D6Z3D2_DESAT</name>
<comment type="catalytic activity">
    <reaction evidence="1">
        <text>ATP + protein L-histidine = ADP + protein N-phospho-L-histidine.</text>
        <dbReference type="EC" id="2.7.13.3"/>
    </reaction>
</comment>
<accession>D6Z3D2</accession>
<evidence type="ECO:0000256" key="4">
    <source>
        <dbReference type="ARBA" id="ARBA00022679"/>
    </source>
</evidence>
<evidence type="ECO:0000256" key="3">
    <source>
        <dbReference type="ARBA" id="ARBA00022553"/>
    </source>
</evidence>
<evidence type="ECO:0000256" key="5">
    <source>
        <dbReference type="ARBA" id="ARBA00022777"/>
    </source>
</evidence>
<gene>
    <name evidence="8" type="ordered locus">DaAHT2_1362</name>
</gene>
<dbReference type="InterPro" id="IPR005467">
    <property type="entry name" value="His_kinase_dom"/>
</dbReference>
<keyword evidence="9" id="KW-1185">Reference proteome</keyword>
<sequence length="421" mass="47917">MTEQPPTSQPELFSYRRVIAGMLAVLLLVLGLTNYLLLHQQRQAQLAEVETQLNYQLQAAATFMTEPLLKYQFADVEQFMQQWSAHHEDVLLFEAHTPTGHLLSRFSRQSESPFVITRRHPVTYQDQTLLTLTLSKDYRQAEIILQEMRNRLLLISLTITAVLGLMLWLVFRHLALAPLEREISKRRQAEQELNATNKELDAFAYSISHDLRAPLRGIDGFSQALLEDYHDQLDDTGQDYLRRVRAGCSRMGHLIDDMLQLSRLSRGEINWRRVDLSAMAIESIAELQKNEAQRQVEVAIEPNVQVIGDPVLLRAVLDNLLGNAWKFTGKTEQPAISFGTVQKDGRTACFIRDNGAGFDMTYADKVFTAFQRLHSPKEFEGTGIGLATVQRIIHRHGGLIWVEAEEGKGAVFYFTLDRGTP</sequence>
<dbReference type="STRING" id="589865.DaAHT2_1362"/>
<dbReference type="Pfam" id="PF02518">
    <property type="entry name" value="HATPase_c"/>
    <property type="match status" value="1"/>
</dbReference>
<evidence type="ECO:0000259" key="7">
    <source>
        <dbReference type="PROSITE" id="PS50109"/>
    </source>
</evidence>
<dbReference type="GO" id="GO:0000155">
    <property type="term" value="F:phosphorelay sensor kinase activity"/>
    <property type="evidence" value="ECO:0007669"/>
    <property type="project" value="InterPro"/>
</dbReference>
<dbReference type="PROSITE" id="PS50109">
    <property type="entry name" value="HIS_KIN"/>
    <property type="match status" value="1"/>
</dbReference>
<feature type="transmembrane region" description="Helical" evidence="6">
    <location>
        <begin position="152"/>
        <end position="171"/>
    </location>
</feature>
<dbReference type="PANTHER" id="PTHR42878">
    <property type="entry name" value="TWO-COMPONENT HISTIDINE KINASE"/>
    <property type="match status" value="1"/>
</dbReference>
<proteinExistence type="predicted"/>
<dbReference type="GO" id="GO:0030295">
    <property type="term" value="F:protein kinase activator activity"/>
    <property type="evidence" value="ECO:0007669"/>
    <property type="project" value="TreeGrafter"/>
</dbReference>
<dbReference type="PANTHER" id="PTHR42878:SF15">
    <property type="entry name" value="BACTERIOPHYTOCHROME"/>
    <property type="match status" value="1"/>
</dbReference>
<reference evidence="9" key="1">
    <citation type="submission" date="2010-02" db="EMBL/GenBank/DDBJ databases">
        <title>Complete sequence of Desulfurivibrio alkaliphilus AHT2.</title>
        <authorList>
            <consortium name="US DOE Joint Genome Institute"/>
            <person name="Pitluck S."/>
            <person name="Chertkov O."/>
            <person name="Detter J.C."/>
            <person name="Han C."/>
            <person name="Tapia R."/>
            <person name="Larimer F."/>
            <person name="Land M."/>
            <person name="Hauser L."/>
            <person name="Kyrpides N."/>
            <person name="Mikhailova N."/>
            <person name="Sorokin D.Y."/>
            <person name="Muyzer G."/>
            <person name="Woyke T."/>
        </authorList>
    </citation>
    <scope>NUCLEOTIDE SEQUENCE [LARGE SCALE GENOMIC DNA]</scope>
    <source>
        <strain evidence="9">DSM 19089 / UNIQEM U267 / AHT2</strain>
    </source>
</reference>
<keyword evidence="6" id="KW-0472">Membrane</keyword>
<dbReference type="eggNOG" id="COG4251">
    <property type="taxonomic scope" value="Bacteria"/>
</dbReference>
<dbReference type="SUPFAM" id="SSF55874">
    <property type="entry name" value="ATPase domain of HSP90 chaperone/DNA topoisomerase II/histidine kinase"/>
    <property type="match status" value="1"/>
</dbReference>
<dbReference type="InterPro" id="IPR050351">
    <property type="entry name" value="BphY/WalK/GraS-like"/>
</dbReference>
<dbReference type="Pfam" id="PF00512">
    <property type="entry name" value="HisKA"/>
    <property type="match status" value="1"/>
</dbReference>
<dbReference type="RefSeq" id="WP_013163585.1">
    <property type="nucleotide sequence ID" value="NC_014216.1"/>
</dbReference>
<dbReference type="Proteomes" id="UP000001508">
    <property type="component" value="Chromosome"/>
</dbReference>
<keyword evidence="3" id="KW-0597">Phosphoprotein</keyword>
<evidence type="ECO:0000313" key="9">
    <source>
        <dbReference type="Proteomes" id="UP000001508"/>
    </source>
</evidence>
<feature type="domain" description="Histidine kinase" evidence="7">
    <location>
        <begin position="206"/>
        <end position="420"/>
    </location>
</feature>
<dbReference type="OrthoDB" id="5524356at2"/>
<dbReference type="Gene3D" id="1.10.287.130">
    <property type="match status" value="1"/>
</dbReference>
<dbReference type="SMART" id="SM00388">
    <property type="entry name" value="HisKA"/>
    <property type="match status" value="1"/>
</dbReference>
<dbReference type="EC" id="2.7.13.3" evidence="2"/>
<dbReference type="SMART" id="SM00387">
    <property type="entry name" value="HATPase_c"/>
    <property type="match status" value="1"/>
</dbReference>
<dbReference type="InterPro" id="IPR036097">
    <property type="entry name" value="HisK_dim/P_sf"/>
</dbReference>
<organism evidence="8 9">
    <name type="scientific">Desulfurivibrio alkaliphilus (strain DSM 19089 / UNIQEM U267 / AHT2)</name>
    <dbReference type="NCBI Taxonomy" id="589865"/>
    <lineage>
        <taxon>Bacteria</taxon>
        <taxon>Pseudomonadati</taxon>
        <taxon>Thermodesulfobacteriota</taxon>
        <taxon>Desulfobulbia</taxon>
        <taxon>Desulfobulbales</taxon>
        <taxon>Desulfobulbaceae</taxon>
        <taxon>Desulfurivibrio</taxon>
    </lineage>
</organism>
<dbReference type="AlphaFoldDB" id="D6Z3D2"/>
<keyword evidence="6" id="KW-1133">Transmembrane helix</keyword>
<dbReference type="PRINTS" id="PR00344">
    <property type="entry name" value="BCTRLSENSOR"/>
</dbReference>
<dbReference type="HOGENOM" id="CLU_000445_114_71_7"/>
<dbReference type="InterPro" id="IPR036890">
    <property type="entry name" value="HATPase_C_sf"/>
</dbReference>
<evidence type="ECO:0000256" key="1">
    <source>
        <dbReference type="ARBA" id="ARBA00000085"/>
    </source>
</evidence>
<dbReference type="InParanoid" id="D6Z3D2"/>
<dbReference type="CDD" id="cd00082">
    <property type="entry name" value="HisKA"/>
    <property type="match status" value="1"/>
</dbReference>
<dbReference type="Gene3D" id="3.30.565.10">
    <property type="entry name" value="Histidine kinase-like ATPase, C-terminal domain"/>
    <property type="match status" value="1"/>
</dbReference>
<dbReference type="InterPro" id="IPR003594">
    <property type="entry name" value="HATPase_dom"/>
</dbReference>
<protein>
    <recommendedName>
        <fullName evidence="2">histidine kinase</fullName>
        <ecNumber evidence="2">2.7.13.3</ecNumber>
    </recommendedName>
</protein>
<evidence type="ECO:0000256" key="6">
    <source>
        <dbReference type="SAM" id="Phobius"/>
    </source>
</evidence>
<dbReference type="SUPFAM" id="SSF47384">
    <property type="entry name" value="Homodimeric domain of signal transducing histidine kinase"/>
    <property type="match status" value="1"/>
</dbReference>
<dbReference type="InterPro" id="IPR004358">
    <property type="entry name" value="Sig_transdc_His_kin-like_C"/>
</dbReference>
<dbReference type="GO" id="GO:0007234">
    <property type="term" value="P:osmosensory signaling via phosphorelay pathway"/>
    <property type="evidence" value="ECO:0007669"/>
    <property type="project" value="TreeGrafter"/>
</dbReference>
<evidence type="ECO:0000313" key="8">
    <source>
        <dbReference type="EMBL" id="ADH86057.1"/>
    </source>
</evidence>
<dbReference type="KEGG" id="dak:DaAHT2_1362"/>